<dbReference type="RefSeq" id="WP_090123812.1">
    <property type="nucleotide sequence ID" value="NZ_FNNJ01000006.1"/>
</dbReference>
<name>A0A1H3CHA2_9FLAO</name>
<keyword evidence="1" id="KW-0472">Membrane</keyword>
<dbReference type="Pfam" id="PF04143">
    <property type="entry name" value="Sulf_transp"/>
    <property type="match status" value="1"/>
</dbReference>
<dbReference type="STRING" id="762486.SAMN05444411_106153"/>
<dbReference type="OrthoDB" id="1450994at2"/>
<gene>
    <name evidence="2" type="ORF">SAMN05444411_106153</name>
</gene>
<keyword evidence="1" id="KW-0812">Transmembrane</keyword>
<evidence type="ECO:0000313" key="3">
    <source>
        <dbReference type="Proteomes" id="UP000199595"/>
    </source>
</evidence>
<keyword evidence="3" id="KW-1185">Reference proteome</keyword>
<dbReference type="AlphaFoldDB" id="A0A1H3CHA2"/>
<evidence type="ECO:0000313" key="2">
    <source>
        <dbReference type="EMBL" id="SDX52964.1"/>
    </source>
</evidence>
<accession>A0A1H3CHA2</accession>
<organism evidence="2 3">
    <name type="scientific">Lutibacter oricola</name>
    <dbReference type="NCBI Taxonomy" id="762486"/>
    <lineage>
        <taxon>Bacteria</taxon>
        <taxon>Pseudomonadati</taxon>
        <taxon>Bacteroidota</taxon>
        <taxon>Flavobacteriia</taxon>
        <taxon>Flavobacteriales</taxon>
        <taxon>Flavobacteriaceae</taxon>
        <taxon>Lutibacter</taxon>
    </lineage>
</organism>
<dbReference type="InterPro" id="IPR007272">
    <property type="entry name" value="Sulf_transp_TsuA/YedE"/>
</dbReference>
<feature type="transmembrane region" description="Helical" evidence="1">
    <location>
        <begin position="12"/>
        <end position="30"/>
    </location>
</feature>
<reference evidence="2 3" key="1">
    <citation type="submission" date="2016-10" db="EMBL/GenBank/DDBJ databases">
        <authorList>
            <person name="de Groot N.N."/>
        </authorList>
    </citation>
    <scope>NUCLEOTIDE SEQUENCE [LARGE SCALE GENOMIC DNA]</scope>
    <source>
        <strain evidence="2 3">DSM 24956</strain>
    </source>
</reference>
<feature type="transmembrane region" description="Helical" evidence="1">
    <location>
        <begin position="167"/>
        <end position="187"/>
    </location>
</feature>
<dbReference type="EMBL" id="FNNJ01000006">
    <property type="protein sequence ID" value="SDX52964.1"/>
    <property type="molecule type" value="Genomic_DNA"/>
</dbReference>
<feature type="transmembrane region" description="Helical" evidence="1">
    <location>
        <begin position="89"/>
        <end position="116"/>
    </location>
</feature>
<feature type="transmembrane region" description="Helical" evidence="1">
    <location>
        <begin position="51"/>
        <end position="69"/>
    </location>
</feature>
<keyword evidence="1" id="KW-1133">Transmembrane helix</keyword>
<evidence type="ECO:0000256" key="1">
    <source>
        <dbReference type="SAM" id="Phobius"/>
    </source>
</evidence>
<dbReference type="Proteomes" id="UP000199595">
    <property type="component" value="Unassembled WGS sequence"/>
</dbReference>
<sequence>MGPLIPNEIIPYEWNNIIAILIGIAFGFVLESSGFSSSRKLAGVFYGYDFAVLKVFFTAAVTAAIGLYYMDYLGYVNLGELYVQPTYLWGGIIGGAIMGVGFISAGFCPGTALTAVAIGKIDAIVYIVGIMIGVFIFAEAYSIFQPLYEGSYLGNITVVDYFGANPYWFIFGLTVVAVLAFFVTDIIRRRVKKVFY</sequence>
<feature type="transmembrane region" description="Helical" evidence="1">
    <location>
        <begin position="123"/>
        <end position="144"/>
    </location>
</feature>
<proteinExistence type="predicted"/>
<protein>
    <submittedName>
        <fullName evidence="2">Uncharacterized protein</fullName>
    </submittedName>
</protein>